<dbReference type="InterPro" id="IPR018201">
    <property type="entry name" value="Ketoacyl_synth_AS"/>
</dbReference>
<dbReference type="InterPro" id="IPR049552">
    <property type="entry name" value="PKS_DH_N"/>
</dbReference>
<dbReference type="InterPro" id="IPR020807">
    <property type="entry name" value="PKS_DH"/>
</dbReference>
<dbReference type="InterPro" id="IPR002364">
    <property type="entry name" value="Quin_OxRdtase/zeta-crystal_CS"/>
</dbReference>
<evidence type="ECO:0000256" key="9">
    <source>
        <dbReference type="SAM" id="MobiDB-lite"/>
    </source>
</evidence>
<dbReference type="SMART" id="SM00829">
    <property type="entry name" value="PKS_ER"/>
    <property type="match status" value="1"/>
</dbReference>
<dbReference type="GO" id="GO:0004312">
    <property type="term" value="F:fatty acid synthase activity"/>
    <property type="evidence" value="ECO:0007669"/>
    <property type="project" value="TreeGrafter"/>
</dbReference>
<dbReference type="SMART" id="SM00826">
    <property type="entry name" value="PKS_DH"/>
    <property type="match status" value="1"/>
</dbReference>
<evidence type="ECO:0000259" key="12">
    <source>
        <dbReference type="PROSITE" id="PS52019"/>
    </source>
</evidence>
<proteinExistence type="predicted"/>
<dbReference type="Gene3D" id="1.10.1200.10">
    <property type="entry name" value="ACP-like"/>
    <property type="match status" value="1"/>
</dbReference>
<evidence type="ECO:0000256" key="7">
    <source>
        <dbReference type="ARBA" id="ARBA00023315"/>
    </source>
</evidence>
<feature type="domain" description="PKS/mFAS DH" evidence="12">
    <location>
        <begin position="1046"/>
        <end position="1392"/>
    </location>
</feature>
<dbReference type="KEGG" id="chig:CH63R_14522"/>
<evidence type="ECO:0000256" key="8">
    <source>
        <dbReference type="PROSITE-ProRule" id="PRU01363"/>
    </source>
</evidence>
<dbReference type="SUPFAM" id="SSF53901">
    <property type="entry name" value="Thiolase-like"/>
    <property type="match status" value="1"/>
</dbReference>
<evidence type="ECO:0000313" key="13">
    <source>
        <dbReference type="EMBL" id="OBR01950.1"/>
    </source>
</evidence>
<dbReference type="InterPro" id="IPR001227">
    <property type="entry name" value="Ac_transferase_dom_sf"/>
</dbReference>
<dbReference type="PROSITE" id="PS00606">
    <property type="entry name" value="KS3_1"/>
    <property type="match status" value="1"/>
</dbReference>
<dbReference type="InterPro" id="IPR016035">
    <property type="entry name" value="Acyl_Trfase/lysoPLipase"/>
</dbReference>
<dbReference type="InterPro" id="IPR036291">
    <property type="entry name" value="NAD(P)-bd_dom_sf"/>
</dbReference>
<feature type="domain" description="Carrier" evidence="10">
    <location>
        <begin position="2669"/>
        <end position="2746"/>
    </location>
</feature>
<accession>A0A1B7XQB0</accession>
<dbReference type="InterPro" id="IPR032821">
    <property type="entry name" value="PKS_assoc"/>
</dbReference>
<feature type="region of interest" description="N-terminal hotdog fold" evidence="8">
    <location>
        <begin position="1046"/>
        <end position="1182"/>
    </location>
</feature>
<dbReference type="Pfam" id="PF00109">
    <property type="entry name" value="ketoacyl-synt"/>
    <property type="match status" value="1"/>
</dbReference>
<dbReference type="Proteomes" id="UP000092177">
    <property type="component" value="Chromosome 12"/>
</dbReference>
<gene>
    <name evidence="13" type="ORF">CH63R_14522</name>
</gene>
<dbReference type="RefSeq" id="XP_018150468.1">
    <property type="nucleotide sequence ID" value="XM_018309496.1"/>
</dbReference>
<dbReference type="GO" id="GO:0006633">
    <property type="term" value="P:fatty acid biosynthetic process"/>
    <property type="evidence" value="ECO:0007669"/>
    <property type="project" value="InterPro"/>
</dbReference>
<keyword evidence="5" id="KW-0560">Oxidoreductase</keyword>
<dbReference type="InterPro" id="IPR020806">
    <property type="entry name" value="PKS_PP-bd"/>
</dbReference>
<feature type="compositionally biased region" description="Low complexity" evidence="9">
    <location>
        <begin position="1252"/>
        <end position="1265"/>
    </location>
</feature>
<dbReference type="InterPro" id="IPR042104">
    <property type="entry name" value="PKS_dehydratase_sf"/>
</dbReference>
<name>A0A1B7XQB0_COLHI</name>
<keyword evidence="6" id="KW-0511">Multifunctional enzyme</keyword>
<dbReference type="GO" id="GO:0016491">
    <property type="term" value="F:oxidoreductase activity"/>
    <property type="evidence" value="ECO:0007669"/>
    <property type="project" value="UniProtKB-KW"/>
</dbReference>
<dbReference type="InterPro" id="IPR016036">
    <property type="entry name" value="Malonyl_transacylase_ACP-bd"/>
</dbReference>
<keyword evidence="3" id="KW-0808">Transferase</keyword>
<dbReference type="VEuPathDB" id="FungiDB:CH63R_14522"/>
<dbReference type="CDD" id="cd05195">
    <property type="entry name" value="enoyl_red"/>
    <property type="match status" value="1"/>
</dbReference>
<dbReference type="CDD" id="cd00833">
    <property type="entry name" value="PKS"/>
    <property type="match status" value="1"/>
</dbReference>
<dbReference type="GO" id="GO:1901336">
    <property type="term" value="P:lactone biosynthetic process"/>
    <property type="evidence" value="ECO:0007669"/>
    <property type="project" value="UniProtKB-ARBA"/>
</dbReference>
<dbReference type="Pfam" id="PF16197">
    <property type="entry name" value="KAsynt_C_assoc"/>
    <property type="match status" value="1"/>
</dbReference>
<dbReference type="InterPro" id="IPR013217">
    <property type="entry name" value="Methyltransf_12"/>
</dbReference>
<dbReference type="GO" id="GO:0044550">
    <property type="term" value="P:secondary metabolite biosynthetic process"/>
    <property type="evidence" value="ECO:0007669"/>
    <property type="project" value="UniProtKB-ARBA"/>
</dbReference>
<dbReference type="SMART" id="SM00823">
    <property type="entry name" value="PKS_PP"/>
    <property type="match status" value="1"/>
</dbReference>
<keyword evidence="7" id="KW-0012">Acyltransferase</keyword>
<sequence length="2760" mass="296932">MGSTVPGLDEDIAIIGMACRFPGDATSPSRLWELLMDGRSAWSEIPASRWNRDAHYHPSQERAGSNTVRGGHFLRDGEQNGKQFDAAFFNITRKETETMDLQQRIVLENVYEAMESAGLRLEDVKGSNTSVFAGVFTDDVRSILQEDPDLSVKYKPIGTSAAILAARVSWFYDLRGSSFTLDTACSSSIVALHTGAQDLRAGLSDMSIITGVNIIESPEFMFRASGLGMVSPDGKCFSLDARANGYGRGEGVGTLILKPVRAAIRDGNVIRAVVRGTGVNSDGRGTGGITLPNKEAQVRLIRDVYARNNLDPDHTGFLEGHFTGTPAGDPIEASAIAAVFQRGGPPRGAAAAAAAADRPPLYVGAVKANIGHVEAASGMAQVIKTVLVLENGIIPPNTNFEKINPRIPIDRWGLKLPLVPTPFEAGPSGVRRASINSFGFGGTNAHVVLDDAKSYLDRLGLGGERGSLLHATKPGTGAPLASPPGEDKSPQQQKQQAVAGHKIFFFSANDQDGISRVLTSLAEYLQKKQQQQTGENESTSPTDMDDAYLSSLAMTLSERRSRLAWRLAVTADSATSLVAALADPTTITTCAVRPGKASTPAAAFIFTGQGAQWFAMGRELLVFDVFRASVAEADRFIAGTLGSGFSVLEELAQRSAETSRIDEPLYSQTLCTVLQVALVDLLASWNLAPRRVVGHSSGEIGAAYAAGALDRESAWKVAYYRGVVSAKPAADNTRGAMMAVGCTADEAGPLIARVHEELGADGELVIACYNSPRSLTISGDETKVDALMKVASGKGLFARKLRVAKAYHSRHMIPVSDEYRSLMGTLRAGAATAGAGAGAGAGASTATIPAAVLGLGCNPNPNPTQSPSSDDVQVMSSVTGGLMAASDMTDADYWVRNLVSPVRFSQALVALCTSNVAKRQLKVGGGAELPVSHLVEIGPHGALQAAARDAVLSDPNHKALRYVSVLTRGKHACVTTLNAVGALAAAGLPVDLAKVNRYNNNNNNNNNNKAMLVDLPPYPFHHAKETYSWLESRTSRAWRFRKHARHDVLGAPVRDWDPDAPRWRNHLRVSEVPWLRDHKVTDSIVVAGVTYLVMAIEAVRQLYGDRGEAPLGFNLRDVSISRALQVSEGEHTETVFSMKRVAESRQSDSSLWWEWKVTSFSAHDDTWLEHSRGQIAAETEASTATGVVDDGREERAQRRHYSELLSTVTRACAAPQTELLPSKYAELERIGLGFGPLFRNIASMYGYSNSKSGSGSGSGTSSDNKTGGGQSLATIRIPDMATAMPAHALAPSVIHPPVFDSILQCFIFALQASAERLTEPMVPVAMRSVWISAAIEAQPGAELTVHAAAGRVGHKRAEADITAWSTDLGAERPVRVVMRGIEAVPLQHNAAAAAATGSGREICFTLDWKPDVDILEANGEAEACIRRALQPLETPALEESAAEQLRDVQLACAICITEAVKELEARPLVDEEALPDHLKKYLGWLRLIADEYENNNVLRQDASWPAIVEDAVSRDRFLAEYEASGHPEAVMICRMGRNIAPILRGDVDGLHLLFGMDDMLERVYRVAIGTQKIHALMGEYARTLSHKRGADLRVLEIGAGTGGTTTSILEAVCPTGTRVIGDSRLLKYTYTDISPSFFDTAATKLGKWKAGGVIEFKTLDIDRDVEEQGFDLASYDLVIAANCLHATSDITKTMARVNSLLKPSGKLFLQETTEQRCLESPLVFGMLAGWWAAKEDFRPWGPLLDGQGWQRVLRDAGFSDTVLELKDSPREELHVQSMVVATRPAEGEEEEQREEEATSNKQQQQKQKQKQKQLDEDDVIRRVFVIAHTTPEDVALATSVASAVSEVTKLGVSVVRFADLAQHKLTNTCCIVTMETTAPFLSSSFSEAEFSLLRHVLTTAGGLLWLTLDPHENPHMALIPGLLRTVRWERDLDGSDLLLLHLPSSAEASLVASSVVKVFKHHFAGPFLSPDRHADYLVSPDHGGLGFIQTARIVAAPPVNDFIARRTTVLQPQLQAFGADPGRSLKLHTSGPGNLDKLHFVDWPGAEQPLGGNEVQVDIKAAGLNFRDVMVAMGELANNILGYEGAGVVTHVGAEVTDVKVGDRVIAVWNGANNCLQTRTRVPRDLLARIPDTMSFEEAASIPVVFVTAYFCLYEVARLRAGETILVHAAAGGTGQAVIQLAKHLGAKVYATVSSREKRTLLMDEYGLAEDHIFSSRDLSFADGVMRMTDGKGVDVIVNSLSGEALRASFGCIAMFGRFVEIGKRDIMANSKIGLLPFSRCATFTAVDLAQITTLARPLASRIMRSVVDLHAAGTLHACRPLNVHTFGEMEDAFRILQQGKHTGKVVLTAHPEDLVKVVPKPPAPTRLRPDATYLLPGGAGGLGRSIAKWMAGPAQGAKNLVFLSRSGADAATTRELLAELAAAGVRATALKCNVADEAQLVAALAELARLGFPRVAGVIQGAMQLRDSAFEFMSHAQWEECLGPKVQGTWNLHKHLPADMDFFVMLGSVAGLVGNRGQSNYAAGNTFQDALAIHRRARGLAATCIDLCNVMSVGFVAENQETLNKNPLFFYAHDGIREEEFLSLVEFHLDAERAGCRGRPQIGVGLAPLSVFKERGLPEPTFIKSPLFRQLRSTSGESGAAADAVAGADQNGAVTVRHALKFAESPEAAADIICDALVKRISRTMRIPEPDIDVGKPIHVYGVDSLVAMEIRNYLASECGSAIAVLEIMGNKSIEVLSGEIAKGSKLVSTKCKERSLSR</sequence>
<evidence type="ECO:0000256" key="1">
    <source>
        <dbReference type="ARBA" id="ARBA00022450"/>
    </source>
</evidence>
<feature type="active site" description="Proton acceptor; for dehydratase activity" evidence="8">
    <location>
        <position position="1078"/>
    </location>
</feature>
<protein>
    <submittedName>
        <fullName evidence="13">Beta-ketoacyl synthase domain-containing protein</fullName>
    </submittedName>
</protein>
<feature type="region of interest" description="Disordered" evidence="9">
    <location>
        <begin position="467"/>
        <end position="494"/>
    </location>
</feature>
<dbReference type="InterPro" id="IPR036736">
    <property type="entry name" value="ACP-like_sf"/>
</dbReference>
<dbReference type="GO" id="GO:0031177">
    <property type="term" value="F:phosphopantetheine binding"/>
    <property type="evidence" value="ECO:0007669"/>
    <property type="project" value="InterPro"/>
</dbReference>
<dbReference type="InterPro" id="IPR009081">
    <property type="entry name" value="PP-bd_ACP"/>
</dbReference>
<dbReference type="PROSITE" id="PS52019">
    <property type="entry name" value="PKS_MFAS_DH"/>
    <property type="match status" value="1"/>
</dbReference>
<dbReference type="GeneID" id="28873603"/>
<feature type="domain" description="Ketosynthase family 3 (KS3)" evidence="11">
    <location>
        <begin position="9"/>
        <end position="451"/>
    </location>
</feature>
<dbReference type="Gene3D" id="3.40.50.150">
    <property type="entry name" value="Vaccinia Virus protein VP39"/>
    <property type="match status" value="1"/>
</dbReference>
<dbReference type="InterPro" id="IPR049900">
    <property type="entry name" value="PKS_mFAS_DH"/>
</dbReference>
<dbReference type="SMART" id="SM00827">
    <property type="entry name" value="PKS_AT"/>
    <property type="match status" value="1"/>
</dbReference>
<dbReference type="SUPFAM" id="SSF47336">
    <property type="entry name" value="ACP-like"/>
    <property type="match status" value="1"/>
</dbReference>
<dbReference type="SUPFAM" id="SSF55048">
    <property type="entry name" value="Probable ACP-binding domain of malonyl-CoA ACP transacylase"/>
    <property type="match status" value="1"/>
</dbReference>
<dbReference type="Pfam" id="PF08242">
    <property type="entry name" value="Methyltransf_12"/>
    <property type="match status" value="1"/>
</dbReference>
<evidence type="ECO:0000256" key="3">
    <source>
        <dbReference type="ARBA" id="ARBA00022679"/>
    </source>
</evidence>
<dbReference type="SUPFAM" id="SSF51735">
    <property type="entry name" value="NAD(P)-binding Rossmann-fold domains"/>
    <property type="match status" value="2"/>
</dbReference>
<dbReference type="InterPro" id="IPR049551">
    <property type="entry name" value="PKS_DH_C"/>
</dbReference>
<dbReference type="PANTHER" id="PTHR43775">
    <property type="entry name" value="FATTY ACID SYNTHASE"/>
    <property type="match status" value="1"/>
</dbReference>
<feature type="active site" description="Proton donor; for dehydratase activity" evidence="8">
    <location>
        <position position="1300"/>
    </location>
</feature>
<dbReference type="FunFam" id="3.40.50.720:FF:000209">
    <property type="entry name" value="Polyketide synthase Pks12"/>
    <property type="match status" value="1"/>
</dbReference>
<dbReference type="Gene3D" id="3.40.50.720">
    <property type="entry name" value="NAD(P)-binding Rossmann-like Domain"/>
    <property type="match status" value="1"/>
</dbReference>
<evidence type="ECO:0000259" key="11">
    <source>
        <dbReference type="PROSITE" id="PS52004"/>
    </source>
</evidence>
<dbReference type="InterPro" id="IPR016039">
    <property type="entry name" value="Thiolase-like"/>
</dbReference>
<comment type="caution">
    <text evidence="13">The sequence shown here is derived from an EMBL/GenBank/DDBJ whole genome shotgun (WGS) entry which is preliminary data.</text>
</comment>
<dbReference type="Gene3D" id="3.40.366.10">
    <property type="entry name" value="Malonyl-Coenzyme A Acyl Carrier Protein, domain 2"/>
    <property type="match status" value="2"/>
</dbReference>
<dbReference type="InterPro" id="IPR020843">
    <property type="entry name" value="ER"/>
</dbReference>
<dbReference type="Gene3D" id="3.10.129.110">
    <property type="entry name" value="Polyketide synthase dehydratase"/>
    <property type="match status" value="1"/>
</dbReference>
<dbReference type="PROSITE" id="PS01162">
    <property type="entry name" value="QOR_ZETA_CRYSTAL"/>
    <property type="match status" value="1"/>
</dbReference>
<dbReference type="OrthoDB" id="329835at2759"/>
<feature type="region of interest" description="C-terminal hotdog fold" evidence="8">
    <location>
        <begin position="1213"/>
        <end position="1392"/>
    </location>
</feature>
<organism evidence="13 14">
    <name type="scientific">Colletotrichum higginsianum (strain IMI 349063)</name>
    <name type="common">Crucifer anthracnose fungus</name>
    <dbReference type="NCBI Taxonomy" id="759273"/>
    <lineage>
        <taxon>Eukaryota</taxon>
        <taxon>Fungi</taxon>
        <taxon>Dikarya</taxon>
        <taxon>Ascomycota</taxon>
        <taxon>Pezizomycotina</taxon>
        <taxon>Sordariomycetes</taxon>
        <taxon>Hypocreomycetidae</taxon>
        <taxon>Glomerellales</taxon>
        <taxon>Glomerellaceae</taxon>
        <taxon>Colletotrichum</taxon>
        <taxon>Colletotrichum destructivum species complex</taxon>
    </lineage>
</organism>
<dbReference type="EMBL" id="LTAN01000012">
    <property type="protein sequence ID" value="OBR01950.1"/>
    <property type="molecule type" value="Genomic_DNA"/>
</dbReference>
<evidence type="ECO:0000259" key="10">
    <source>
        <dbReference type="PROSITE" id="PS50075"/>
    </source>
</evidence>
<dbReference type="Gene3D" id="3.30.70.3290">
    <property type="match status" value="2"/>
</dbReference>
<dbReference type="GO" id="GO:0004315">
    <property type="term" value="F:3-oxoacyl-[acyl-carrier-protein] synthase activity"/>
    <property type="evidence" value="ECO:0007669"/>
    <property type="project" value="InterPro"/>
</dbReference>
<evidence type="ECO:0000256" key="5">
    <source>
        <dbReference type="ARBA" id="ARBA00023002"/>
    </source>
</evidence>
<dbReference type="Pfam" id="PF13602">
    <property type="entry name" value="ADH_zinc_N_2"/>
    <property type="match status" value="1"/>
</dbReference>
<dbReference type="InterPro" id="IPR013154">
    <property type="entry name" value="ADH-like_N"/>
</dbReference>
<feature type="region of interest" description="Disordered" evidence="9">
    <location>
        <begin position="1774"/>
        <end position="1813"/>
    </location>
</feature>
<keyword evidence="1" id="KW-0596">Phosphopantetheine</keyword>
<dbReference type="Pfam" id="PF14765">
    <property type="entry name" value="PS-DH"/>
    <property type="match status" value="1"/>
</dbReference>
<dbReference type="Pfam" id="PF02801">
    <property type="entry name" value="Ketoacyl-synt_C"/>
    <property type="match status" value="1"/>
</dbReference>
<dbReference type="InterPro" id="IPR029063">
    <property type="entry name" value="SAM-dependent_MTases_sf"/>
</dbReference>
<dbReference type="InterPro" id="IPR020841">
    <property type="entry name" value="PKS_Beta-ketoAc_synthase_dom"/>
</dbReference>
<evidence type="ECO:0000256" key="6">
    <source>
        <dbReference type="ARBA" id="ARBA00023268"/>
    </source>
</evidence>
<dbReference type="PANTHER" id="PTHR43775:SF29">
    <property type="entry name" value="ASPERFURANONE POLYKETIDE SYNTHASE AFOG-RELATED"/>
    <property type="match status" value="1"/>
</dbReference>
<dbReference type="InterPro" id="IPR013968">
    <property type="entry name" value="PKS_KR"/>
</dbReference>
<dbReference type="PROSITE" id="PS52004">
    <property type="entry name" value="KS3_2"/>
    <property type="match status" value="1"/>
</dbReference>
<evidence type="ECO:0000256" key="2">
    <source>
        <dbReference type="ARBA" id="ARBA00022553"/>
    </source>
</evidence>
<dbReference type="PROSITE" id="PS50075">
    <property type="entry name" value="CARRIER"/>
    <property type="match status" value="1"/>
</dbReference>
<evidence type="ECO:0000256" key="4">
    <source>
        <dbReference type="ARBA" id="ARBA00022857"/>
    </source>
</evidence>
<dbReference type="InterPro" id="IPR014043">
    <property type="entry name" value="Acyl_transferase_dom"/>
</dbReference>
<dbReference type="SUPFAM" id="SSF52151">
    <property type="entry name" value="FabD/lysophospholipase-like"/>
    <property type="match status" value="1"/>
</dbReference>
<keyword evidence="14" id="KW-1185">Reference proteome</keyword>
<dbReference type="Pfam" id="PF23297">
    <property type="entry name" value="ACP_SdgA_C"/>
    <property type="match status" value="1"/>
</dbReference>
<dbReference type="InterPro" id="IPR014031">
    <property type="entry name" value="Ketoacyl_synth_C"/>
</dbReference>
<dbReference type="Pfam" id="PF21089">
    <property type="entry name" value="PKS_DH_N"/>
    <property type="match status" value="1"/>
</dbReference>
<dbReference type="Gene3D" id="3.40.47.10">
    <property type="match status" value="1"/>
</dbReference>
<dbReference type="InterPro" id="IPR057326">
    <property type="entry name" value="KR_dom"/>
</dbReference>
<dbReference type="Pfam" id="PF00698">
    <property type="entry name" value="Acyl_transf_1"/>
    <property type="match status" value="1"/>
</dbReference>
<keyword evidence="4" id="KW-0521">NADP</keyword>
<evidence type="ECO:0000313" key="14">
    <source>
        <dbReference type="Proteomes" id="UP000092177"/>
    </source>
</evidence>
<dbReference type="SUPFAM" id="SSF53335">
    <property type="entry name" value="S-adenosyl-L-methionine-dependent methyltransferases"/>
    <property type="match status" value="1"/>
</dbReference>
<reference evidence="14" key="1">
    <citation type="journal article" date="2017" name="BMC Genomics">
        <title>Gapless genome assembly of Colletotrichum higginsianum reveals chromosome structure and association of transposable elements with secondary metabolite gene clusters.</title>
        <authorList>
            <person name="Dallery J.-F."/>
            <person name="Lapalu N."/>
            <person name="Zampounis A."/>
            <person name="Pigne S."/>
            <person name="Luyten I."/>
            <person name="Amselem J."/>
            <person name="Wittenberg A.H.J."/>
            <person name="Zhou S."/>
            <person name="de Queiroz M.V."/>
            <person name="Robin G.P."/>
            <person name="Auger A."/>
            <person name="Hainaut M."/>
            <person name="Henrissat B."/>
            <person name="Kim K.-T."/>
            <person name="Lee Y.-H."/>
            <person name="Lespinet O."/>
            <person name="Schwartz D.C."/>
            <person name="Thon M.R."/>
            <person name="O'Connell R.J."/>
        </authorList>
    </citation>
    <scope>NUCLEOTIDE SEQUENCE [LARGE SCALE GENOMIC DNA]</scope>
    <source>
        <strain evidence="14">IMI 349063</strain>
    </source>
</reference>
<dbReference type="Pfam" id="PF08659">
    <property type="entry name" value="KR"/>
    <property type="match status" value="1"/>
</dbReference>
<dbReference type="Pfam" id="PF08240">
    <property type="entry name" value="ADH_N"/>
    <property type="match status" value="1"/>
</dbReference>
<dbReference type="InterPro" id="IPR014030">
    <property type="entry name" value="Ketoacyl_synth_N"/>
</dbReference>
<dbReference type="Gene3D" id="3.90.180.10">
    <property type="entry name" value="Medium-chain alcohol dehydrogenases, catalytic domain"/>
    <property type="match status" value="1"/>
</dbReference>
<dbReference type="SUPFAM" id="SSF50129">
    <property type="entry name" value="GroES-like"/>
    <property type="match status" value="1"/>
</dbReference>
<dbReference type="InterPro" id="IPR050091">
    <property type="entry name" value="PKS_NRPS_Biosynth_Enz"/>
</dbReference>
<dbReference type="InterPro" id="IPR011032">
    <property type="entry name" value="GroES-like_sf"/>
</dbReference>
<dbReference type="GO" id="GO:0008270">
    <property type="term" value="F:zinc ion binding"/>
    <property type="evidence" value="ECO:0007669"/>
    <property type="project" value="InterPro"/>
</dbReference>
<dbReference type="SMART" id="SM00822">
    <property type="entry name" value="PKS_KR"/>
    <property type="match status" value="1"/>
</dbReference>
<keyword evidence="2" id="KW-0597">Phosphoprotein</keyword>
<dbReference type="SMART" id="SM00825">
    <property type="entry name" value="PKS_KS"/>
    <property type="match status" value="1"/>
</dbReference>
<feature type="region of interest" description="Disordered" evidence="9">
    <location>
        <begin position="1252"/>
        <end position="1271"/>
    </location>
</feature>